<dbReference type="Proteomes" id="UP000198661">
    <property type="component" value="Unassembled WGS sequence"/>
</dbReference>
<comment type="subunit">
    <text evidence="12">The complex is composed of two ATP-binding proteins (NikD and NikE), two transmembrane proteins (NikB and NikC) and a solute-binding protein (NikA).</text>
</comment>
<dbReference type="PROSITE" id="PS00211">
    <property type="entry name" value="ABC_TRANSPORTER_1"/>
    <property type="match status" value="1"/>
</dbReference>
<dbReference type="AlphaFoldDB" id="A0A1I2Q2M4"/>
<dbReference type="InterPro" id="IPR050388">
    <property type="entry name" value="ABC_Ni/Peptide_Import"/>
</dbReference>
<evidence type="ECO:0000256" key="13">
    <source>
        <dbReference type="ARBA" id="ARBA00039098"/>
    </source>
</evidence>
<dbReference type="OrthoDB" id="9802264at2"/>
<dbReference type="GO" id="GO:0005524">
    <property type="term" value="F:ATP binding"/>
    <property type="evidence" value="ECO:0007669"/>
    <property type="project" value="UniProtKB-KW"/>
</dbReference>
<dbReference type="Pfam" id="PF08352">
    <property type="entry name" value="oligo_HPY"/>
    <property type="match status" value="1"/>
</dbReference>
<keyword evidence="10" id="KW-0921">Nickel transport</keyword>
<dbReference type="GO" id="GO:0015833">
    <property type="term" value="P:peptide transport"/>
    <property type="evidence" value="ECO:0007669"/>
    <property type="project" value="InterPro"/>
</dbReference>
<organism evidence="17 18">
    <name type="scientific">Planifilum fulgidum</name>
    <dbReference type="NCBI Taxonomy" id="201973"/>
    <lineage>
        <taxon>Bacteria</taxon>
        <taxon>Bacillati</taxon>
        <taxon>Bacillota</taxon>
        <taxon>Bacilli</taxon>
        <taxon>Bacillales</taxon>
        <taxon>Thermoactinomycetaceae</taxon>
        <taxon>Planifilum</taxon>
    </lineage>
</organism>
<dbReference type="EMBL" id="FOOK01000021">
    <property type="protein sequence ID" value="SFG22604.1"/>
    <property type="molecule type" value="Genomic_DNA"/>
</dbReference>
<dbReference type="PROSITE" id="PS50893">
    <property type="entry name" value="ABC_TRANSPORTER_2"/>
    <property type="match status" value="1"/>
</dbReference>
<evidence type="ECO:0000256" key="1">
    <source>
        <dbReference type="ARBA" id="ARBA00004202"/>
    </source>
</evidence>
<dbReference type="PANTHER" id="PTHR43297">
    <property type="entry name" value="OLIGOPEPTIDE TRANSPORT ATP-BINDING PROTEIN APPD"/>
    <property type="match status" value="1"/>
</dbReference>
<evidence type="ECO:0000313" key="17">
    <source>
        <dbReference type="EMBL" id="SFG22604.1"/>
    </source>
</evidence>
<comment type="similarity">
    <text evidence="2">Belongs to the ABC transporter superfamily.</text>
</comment>
<keyword evidence="3" id="KW-0813">Transport</keyword>
<comment type="catalytic activity">
    <reaction evidence="15">
        <text>Ni(2+)(out) + ATP + H2O = Ni(2+)(in) + ADP + phosphate + H(+)</text>
        <dbReference type="Rhea" id="RHEA:15557"/>
        <dbReference type="ChEBI" id="CHEBI:15377"/>
        <dbReference type="ChEBI" id="CHEBI:15378"/>
        <dbReference type="ChEBI" id="CHEBI:30616"/>
        <dbReference type="ChEBI" id="CHEBI:43474"/>
        <dbReference type="ChEBI" id="CHEBI:49786"/>
        <dbReference type="ChEBI" id="CHEBI:456216"/>
        <dbReference type="EC" id="7.2.2.11"/>
    </reaction>
    <physiologicalReaction direction="left-to-right" evidence="15">
        <dbReference type="Rhea" id="RHEA:15558"/>
    </physiologicalReaction>
</comment>
<gene>
    <name evidence="17" type="ORF">SAMN04488025_12155</name>
</gene>
<sequence>MSVLEVKGLSVSLLRYQKGLRRQTQRVIDDLHLSVDAGEILAVAGASGSGKSLLAHAILGILPGHAQVSGAIFYRGKELSSLRRAELMGREIAYVPQSVLYLNPLMRVGKQVRTAVRTGDPVAVQRAAFARFGLSPAVEKRYPFQLSGGMARRVLVSIAAVSGANLIIADEPTPGLDPAVIAESLSLFRELADRGSAVMLISHDIGSVLKVADRIAVFCAGTAVEIARAEDFEGNGEALRHPYSRALWRALPQNDFTPAPWPVPSSPETSPICPFARGCERATDACFTNRPEPTWLGNRMVRCIHGS</sequence>
<keyword evidence="18" id="KW-1185">Reference proteome</keyword>
<dbReference type="GO" id="GO:0005886">
    <property type="term" value="C:plasma membrane"/>
    <property type="evidence" value="ECO:0007669"/>
    <property type="project" value="UniProtKB-SubCell"/>
</dbReference>
<evidence type="ECO:0000256" key="5">
    <source>
        <dbReference type="ARBA" id="ARBA00022596"/>
    </source>
</evidence>
<keyword evidence="5" id="KW-0533">Nickel</keyword>
<evidence type="ECO:0000313" key="18">
    <source>
        <dbReference type="Proteomes" id="UP000198661"/>
    </source>
</evidence>
<keyword evidence="11" id="KW-0472">Membrane</keyword>
<keyword evidence="8" id="KW-1278">Translocase</keyword>
<evidence type="ECO:0000256" key="14">
    <source>
        <dbReference type="ARBA" id="ARBA00044143"/>
    </source>
</evidence>
<reference evidence="18" key="1">
    <citation type="submission" date="2016-10" db="EMBL/GenBank/DDBJ databases">
        <authorList>
            <person name="Varghese N."/>
            <person name="Submissions S."/>
        </authorList>
    </citation>
    <scope>NUCLEOTIDE SEQUENCE [LARGE SCALE GENOMIC DNA]</scope>
    <source>
        <strain evidence="18">DSM 44945</strain>
    </source>
</reference>
<evidence type="ECO:0000256" key="7">
    <source>
        <dbReference type="ARBA" id="ARBA00022840"/>
    </source>
</evidence>
<dbReference type="InterPro" id="IPR013563">
    <property type="entry name" value="Oligopep_ABC_C"/>
</dbReference>
<comment type="subcellular location">
    <subcellularLocation>
        <location evidence="1">Cell membrane</location>
        <topology evidence="1">Peripheral membrane protein</topology>
    </subcellularLocation>
</comment>
<dbReference type="RefSeq" id="WP_092039257.1">
    <property type="nucleotide sequence ID" value="NZ_FOOK01000021.1"/>
</dbReference>
<feature type="domain" description="ABC transporter" evidence="16">
    <location>
        <begin position="4"/>
        <end position="245"/>
    </location>
</feature>
<dbReference type="GO" id="GO:0016887">
    <property type="term" value="F:ATP hydrolysis activity"/>
    <property type="evidence" value="ECO:0007669"/>
    <property type="project" value="InterPro"/>
</dbReference>
<evidence type="ECO:0000256" key="9">
    <source>
        <dbReference type="ARBA" id="ARBA00023065"/>
    </source>
</evidence>
<dbReference type="Pfam" id="PF00005">
    <property type="entry name" value="ABC_tran"/>
    <property type="match status" value="1"/>
</dbReference>
<dbReference type="InterPro" id="IPR027417">
    <property type="entry name" value="P-loop_NTPase"/>
</dbReference>
<name>A0A1I2Q2M4_9BACL</name>
<dbReference type="SMART" id="SM00382">
    <property type="entry name" value="AAA"/>
    <property type="match status" value="1"/>
</dbReference>
<evidence type="ECO:0000256" key="11">
    <source>
        <dbReference type="ARBA" id="ARBA00023136"/>
    </source>
</evidence>
<evidence type="ECO:0000256" key="6">
    <source>
        <dbReference type="ARBA" id="ARBA00022741"/>
    </source>
</evidence>
<evidence type="ECO:0000256" key="12">
    <source>
        <dbReference type="ARBA" id="ARBA00038669"/>
    </source>
</evidence>
<dbReference type="STRING" id="201973.SAMN04488025_12155"/>
<evidence type="ECO:0000256" key="15">
    <source>
        <dbReference type="ARBA" id="ARBA00048610"/>
    </source>
</evidence>
<dbReference type="PANTHER" id="PTHR43297:SF13">
    <property type="entry name" value="NICKEL ABC TRANSPORTER, ATP-BINDING PROTEIN"/>
    <property type="match status" value="1"/>
</dbReference>
<dbReference type="InterPro" id="IPR003593">
    <property type="entry name" value="AAA+_ATPase"/>
</dbReference>
<dbReference type="GO" id="GO:0015413">
    <property type="term" value="F:ABC-type nickel transporter activity"/>
    <property type="evidence" value="ECO:0007669"/>
    <property type="project" value="UniProtKB-EC"/>
</dbReference>
<evidence type="ECO:0000256" key="8">
    <source>
        <dbReference type="ARBA" id="ARBA00022967"/>
    </source>
</evidence>
<proteinExistence type="inferred from homology"/>
<keyword evidence="6" id="KW-0547">Nucleotide-binding</keyword>
<evidence type="ECO:0000256" key="4">
    <source>
        <dbReference type="ARBA" id="ARBA00022475"/>
    </source>
</evidence>
<dbReference type="CDD" id="cd03257">
    <property type="entry name" value="ABC_NikE_OppD_transporters"/>
    <property type="match status" value="1"/>
</dbReference>
<evidence type="ECO:0000259" key="16">
    <source>
        <dbReference type="PROSITE" id="PS50893"/>
    </source>
</evidence>
<accession>A0A1I2Q2M4</accession>
<dbReference type="InterPro" id="IPR003439">
    <property type="entry name" value="ABC_transporter-like_ATP-bd"/>
</dbReference>
<dbReference type="EC" id="7.2.2.11" evidence="13"/>
<protein>
    <recommendedName>
        <fullName evidence="14">Nickel import system ATP-binding protein NikD</fullName>
        <ecNumber evidence="13">7.2.2.11</ecNumber>
    </recommendedName>
</protein>
<dbReference type="Gene3D" id="3.40.50.300">
    <property type="entry name" value="P-loop containing nucleotide triphosphate hydrolases"/>
    <property type="match status" value="1"/>
</dbReference>
<keyword evidence="7 17" id="KW-0067">ATP-binding</keyword>
<keyword evidence="4" id="KW-1003">Cell membrane</keyword>
<dbReference type="SUPFAM" id="SSF52540">
    <property type="entry name" value="P-loop containing nucleoside triphosphate hydrolases"/>
    <property type="match status" value="1"/>
</dbReference>
<evidence type="ECO:0000256" key="2">
    <source>
        <dbReference type="ARBA" id="ARBA00005417"/>
    </source>
</evidence>
<dbReference type="InterPro" id="IPR017871">
    <property type="entry name" value="ABC_transporter-like_CS"/>
</dbReference>
<evidence type="ECO:0000256" key="10">
    <source>
        <dbReference type="ARBA" id="ARBA00023112"/>
    </source>
</evidence>
<keyword evidence="9" id="KW-0406">Ion transport</keyword>
<evidence type="ECO:0000256" key="3">
    <source>
        <dbReference type="ARBA" id="ARBA00022448"/>
    </source>
</evidence>